<comment type="similarity">
    <text evidence="5">Belongs to the metallo-dependent hydrolases superfamily. MTA/SAH deaminase family.</text>
</comment>
<dbReference type="EC" id="3.5.4.28" evidence="5"/>
<keyword evidence="6" id="KW-0732">Signal</keyword>
<dbReference type="Gene3D" id="2.30.40.10">
    <property type="entry name" value="Urease, subunit C, domain 1"/>
    <property type="match status" value="1"/>
</dbReference>
<evidence type="ECO:0000259" key="7">
    <source>
        <dbReference type="Pfam" id="PF01979"/>
    </source>
</evidence>
<feature type="binding site" evidence="5">
    <location>
        <position position="99"/>
    </location>
    <ligand>
        <name>Zn(2+)</name>
        <dbReference type="ChEBI" id="CHEBI:29105"/>
    </ligand>
</feature>
<dbReference type="GO" id="GO:0050270">
    <property type="term" value="F:S-adenosylhomocysteine deaminase activity"/>
    <property type="evidence" value="ECO:0007669"/>
    <property type="project" value="UniProtKB-UniRule"/>
</dbReference>
<dbReference type="InterPro" id="IPR023512">
    <property type="entry name" value="Deaminase_MtaD/DadD"/>
</dbReference>
<dbReference type="SUPFAM" id="SSF51556">
    <property type="entry name" value="Metallo-dependent hydrolases"/>
    <property type="match status" value="1"/>
</dbReference>
<feature type="binding site" evidence="5">
    <location>
        <position position="334"/>
    </location>
    <ligand>
        <name>Zn(2+)</name>
        <dbReference type="ChEBI" id="CHEBI:29105"/>
    </ligand>
</feature>
<protein>
    <recommendedName>
        <fullName evidence="5">5-methylthioadenosine/S-adenosylhomocysteine deaminase</fullName>
        <shortName evidence="5">MTA/SAH deaminase</shortName>
        <ecNumber evidence="5">3.5.4.28</ecNumber>
        <ecNumber evidence="5">3.5.4.31</ecNumber>
    </recommendedName>
</protein>
<name>A0AAV3U6K1_9ALTE</name>
<dbReference type="EC" id="3.5.4.31" evidence="5"/>
<dbReference type="PROSITE" id="PS51257">
    <property type="entry name" value="PROKAR_LIPOPROTEIN"/>
    <property type="match status" value="1"/>
</dbReference>
<gene>
    <name evidence="5" type="primary">mtaD</name>
    <name evidence="8" type="ORF">GCM10025791_34480</name>
</gene>
<organism evidence="8 9">
    <name type="scientific">Halioxenophilus aromaticivorans</name>
    <dbReference type="NCBI Taxonomy" id="1306992"/>
    <lineage>
        <taxon>Bacteria</taxon>
        <taxon>Pseudomonadati</taxon>
        <taxon>Pseudomonadota</taxon>
        <taxon>Gammaproteobacteria</taxon>
        <taxon>Alteromonadales</taxon>
        <taxon>Alteromonadaceae</taxon>
        <taxon>Halioxenophilus</taxon>
    </lineage>
</organism>
<comment type="function">
    <text evidence="5">Catalyzes the deamination of 5-methylthioadenosine and S-adenosyl-L-homocysteine into 5-methylthioinosine and S-inosyl-L-homocysteine, respectively. Is also able to deaminate adenosine.</text>
</comment>
<dbReference type="SUPFAM" id="SSF51338">
    <property type="entry name" value="Composite domain of metallo-dependent hydrolases"/>
    <property type="match status" value="1"/>
</dbReference>
<evidence type="ECO:0000256" key="6">
    <source>
        <dbReference type="SAM" id="SignalP"/>
    </source>
</evidence>
<comment type="caution">
    <text evidence="8">The sequence shown here is derived from an EMBL/GenBank/DDBJ whole genome shotgun (WGS) entry which is preliminary data.</text>
</comment>
<evidence type="ECO:0000256" key="4">
    <source>
        <dbReference type="ARBA" id="ARBA00022833"/>
    </source>
</evidence>
<feature type="binding site" evidence="5">
    <location>
        <position position="97"/>
    </location>
    <ligand>
        <name>Zn(2+)</name>
        <dbReference type="ChEBI" id="CHEBI:29105"/>
    </ligand>
</feature>
<evidence type="ECO:0000256" key="1">
    <source>
        <dbReference type="ARBA" id="ARBA00006745"/>
    </source>
</evidence>
<dbReference type="PANTHER" id="PTHR43794">
    <property type="entry name" value="AMINOHYDROLASE SSNA-RELATED"/>
    <property type="match status" value="1"/>
</dbReference>
<comment type="cofactor">
    <cofactor evidence="5">
        <name>Zn(2+)</name>
        <dbReference type="ChEBI" id="CHEBI:29105"/>
    </cofactor>
    <text evidence="5">Binds 1 zinc ion per subunit.</text>
</comment>
<dbReference type="InterPro" id="IPR032466">
    <property type="entry name" value="Metal_Hydrolase"/>
</dbReference>
<feature type="binding site" evidence="5">
    <location>
        <position position="247"/>
    </location>
    <ligand>
        <name>Zn(2+)</name>
        <dbReference type="ChEBI" id="CHEBI:29105"/>
    </ligand>
</feature>
<dbReference type="GO" id="GO:0090614">
    <property type="term" value="F:5'-methylthioadenosine deaminase activity"/>
    <property type="evidence" value="ECO:0007669"/>
    <property type="project" value="UniProtKB-UniRule"/>
</dbReference>
<dbReference type="InterPro" id="IPR050287">
    <property type="entry name" value="MTA/SAH_deaminase"/>
</dbReference>
<evidence type="ECO:0000256" key="5">
    <source>
        <dbReference type="HAMAP-Rule" id="MF_01281"/>
    </source>
</evidence>
<keyword evidence="4 5" id="KW-0862">Zinc</keyword>
<dbReference type="EMBL" id="BAABLX010000029">
    <property type="protein sequence ID" value="GAA4951154.1"/>
    <property type="molecule type" value="Genomic_DNA"/>
</dbReference>
<comment type="catalytic activity">
    <reaction evidence="5">
        <text>S-methyl-5'-thioadenosine + H2O + H(+) = S-methyl-5'-thioinosine + NH4(+)</text>
        <dbReference type="Rhea" id="RHEA:25025"/>
        <dbReference type="ChEBI" id="CHEBI:15377"/>
        <dbReference type="ChEBI" id="CHEBI:15378"/>
        <dbReference type="ChEBI" id="CHEBI:17509"/>
        <dbReference type="ChEBI" id="CHEBI:28938"/>
        <dbReference type="ChEBI" id="CHEBI:48595"/>
        <dbReference type="EC" id="3.5.4.31"/>
    </reaction>
</comment>
<sequence length="469" mass="50188">MKTYLPRIALLARCLPLVALCSLGLSACRDGVDTIVAGDYVVTMDESLGVIEDGAVVVDNGEIVAVGPAKDIYRDYQSTHVIPGDGRVVMPGLINGHTHTAMTLFRGIADDTELMTWLQNTIFPLEAEFVTPEFIAVGAELACYEMISSGTTTFVDMYFYPEVIAQVVDSCGLRAILAAPMIDYPSPGFEGWQDSHAAGVAFVRQWQGKNDRITPALAPHAPYTVAPQHLQEVGDSARELKAPISIHLAETYTELEQISEQEGIPPIAHALNRLGNVRVIGAHAVFAQPDEFPLMASAQFGAIHNPTSNAKLASGIAPVTDMLAAGVAVGLGTDGAASNNDLNMFEEIKLAALIHKLRDNSPTALPAATALSLATRSGAKAIGLEDRIGQLAPGMAADLIQLSINETRSLPVHDIESHLVYTADARDLINSMVAGKLVFHNGEVLTIDEKQLRRRVAQVTESIQQALED</sequence>
<dbReference type="FunFam" id="3.20.20.140:FF:000014">
    <property type="entry name" value="5-methylthioadenosine/S-adenosylhomocysteine deaminase"/>
    <property type="match status" value="1"/>
</dbReference>
<feature type="binding site" evidence="5">
    <location>
        <position position="220"/>
    </location>
    <ligand>
        <name>substrate</name>
    </ligand>
</feature>
<evidence type="ECO:0000256" key="3">
    <source>
        <dbReference type="ARBA" id="ARBA00022801"/>
    </source>
</evidence>
<proteinExistence type="inferred from homology"/>
<dbReference type="GO" id="GO:0046872">
    <property type="term" value="F:metal ion binding"/>
    <property type="evidence" value="ECO:0007669"/>
    <property type="project" value="UniProtKB-KW"/>
</dbReference>
<dbReference type="PANTHER" id="PTHR43794:SF11">
    <property type="entry name" value="AMIDOHYDROLASE-RELATED DOMAIN-CONTAINING PROTEIN"/>
    <property type="match status" value="1"/>
</dbReference>
<dbReference type="Pfam" id="PF01979">
    <property type="entry name" value="Amidohydro_1"/>
    <property type="match status" value="1"/>
</dbReference>
<reference evidence="9" key="1">
    <citation type="journal article" date="2019" name="Int. J. Syst. Evol. Microbiol.">
        <title>The Global Catalogue of Microorganisms (GCM) 10K type strain sequencing project: providing services to taxonomists for standard genome sequencing and annotation.</title>
        <authorList>
            <consortium name="The Broad Institute Genomics Platform"/>
            <consortium name="The Broad Institute Genome Sequencing Center for Infectious Disease"/>
            <person name="Wu L."/>
            <person name="Ma J."/>
        </authorList>
    </citation>
    <scope>NUCLEOTIDE SEQUENCE [LARGE SCALE GENOMIC DNA]</scope>
    <source>
        <strain evidence="9">JCM 19134</strain>
    </source>
</reference>
<dbReference type="CDD" id="cd01298">
    <property type="entry name" value="ATZ_TRZ_like"/>
    <property type="match status" value="1"/>
</dbReference>
<feature type="signal peptide" evidence="6">
    <location>
        <begin position="1"/>
        <end position="27"/>
    </location>
</feature>
<comment type="similarity">
    <text evidence="1">Belongs to the metallo-dependent hydrolases superfamily. ATZ/TRZ family.</text>
</comment>
<feature type="chain" id="PRO_5043427708" description="5-methylthioadenosine/S-adenosylhomocysteine deaminase" evidence="6">
    <location>
        <begin position="28"/>
        <end position="469"/>
    </location>
</feature>
<dbReference type="Gene3D" id="3.20.20.140">
    <property type="entry name" value="Metal-dependent hydrolases"/>
    <property type="match status" value="1"/>
</dbReference>
<evidence type="ECO:0000313" key="8">
    <source>
        <dbReference type="EMBL" id="GAA4951154.1"/>
    </source>
</evidence>
<evidence type="ECO:0000256" key="2">
    <source>
        <dbReference type="ARBA" id="ARBA00022723"/>
    </source>
</evidence>
<keyword evidence="2 5" id="KW-0479">Metal-binding</keyword>
<feature type="binding site" evidence="5">
    <location>
        <position position="250"/>
    </location>
    <ligand>
        <name>substrate</name>
    </ligand>
</feature>
<dbReference type="AlphaFoldDB" id="A0AAV3U6K1"/>
<comment type="catalytic activity">
    <reaction evidence="5">
        <text>S-adenosyl-L-homocysteine + H2O + H(+) = S-inosyl-L-homocysteine + NH4(+)</text>
        <dbReference type="Rhea" id="RHEA:20716"/>
        <dbReference type="ChEBI" id="CHEBI:15377"/>
        <dbReference type="ChEBI" id="CHEBI:15378"/>
        <dbReference type="ChEBI" id="CHEBI:28938"/>
        <dbReference type="ChEBI" id="CHEBI:57856"/>
        <dbReference type="ChEBI" id="CHEBI:57985"/>
        <dbReference type="EC" id="3.5.4.28"/>
    </reaction>
</comment>
<comment type="caution">
    <text evidence="5">Lacks conserved residue(s) required for the propagation of feature annotation.</text>
</comment>
<keyword evidence="3 5" id="KW-0378">Hydrolase</keyword>
<feature type="binding site" evidence="5">
    <location>
        <position position="334"/>
    </location>
    <ligand>
        <name>substrate</name>
    </ligand>
</feature>
<dbReference type="RefSeq" id="WP_345425266.1">
    <property type="nucleotide sequence ID" value="NZ_AP031496.1"/>
</dbReference>
<feature type="binding site" evidence="5">
    <location>
        <position position="126"/>
    </location>
    <ligand>
        <name>substrate</name>
    </ligand>
</feature>
<evidence type="ECO:0000313" key="9">
    <source>
        <dbReference type="Proteomes" id="UP001409585"/>
    </source>
</evidence>
<accession>A0AAV3U6K1</accession>
<feature type="domain" description="Amidohydrolase-related" evidence="7">
    <location>
        <begin position="88"/>
        <end position="438"/>
    </location>
</feature>
<dbReference type="HAMAP" id="MF_01281">
    <property type="entry name" value="MTA_SAH_deamin"/>
    <property type="match status" value="1"/>
</dbReference>
<keyword evidence="9" id="KW-1185">Reference proteome</keyword>
<dbReference type="InterPro" id="IPR006680">
    <property type="entry name" value="Amidohydro-rel"/>
</dbReference>
<dbReference type="InterPro" id="IPR011059">
    <property type="entry name" value="Metal-dep_hydrolase_composite"/>
</dbReference>
<dbReference type="Proteomes" id="UP001409585">
    <property type="component" value="Unassembled WGS sequence"/>
</dbReference>